<accession>A0A0F9F4D2</accession>
<dbReference type="EMBL" id="LAZR01032007">
    <property type="protein sequence ID" value="KKL52110.1"/>
    <property type="molecule type" value="Genomic_DNA"/>
</dbReference>
<organism evidence="1">
    <name type="scientific">marine sediment metagenome</name>
    <dbReference type="NCBI Taxonomy" id="412755"/>
    <lineage>
        <taxon>unclassified sequences</taxon>
        <taxon>metagenomes</taxon>
        <taxon>ecological metagenomes</taxon>
    </lineage>
</organism>
<dbReference type="AlphaFoldDB" id="A0A0F9F4D2"/>
<protein>
    <submittedName>
        <fullName evidence="1">Uncharacterized protein</fullName>
    </submittedName>
</protein>
<comment type="caution">
    <text evidence="1">The sequence shown here is derived from an EMBL/GenBank/DDBJ whole genome shotgun (WGS) entry which is preliminary data.</text>
</comment>
<evidence type="ECO:0000313" key="1">
    <source>
        <dbReference type="EMBL" id="KKL52110.1"/>
    </source>
</evidence>
<sequence length="85" mass="10585">MSKIEINSEWIKEYQKQIFIKAALIRSELKDWSVFHDSGRAIVGWKRITYGQDYRRRWWYNQIELSTIEILRRKVRVWLDKRQRA</sequence>
<gene>
    <name evidence="1" type="ORF">LCGC14_2288760</name>
</gene>
<name>A0A0F9F4D2_9ZZZZ</name>
<reference evidence="1" key="1">
    <citation type="journal article" date="2015" name="Nature">
        <title>Complex archaea that bridge the gap between prokaryotes and eukaryotes.</title>
        <authorList>
            <person name="Spang A."/>
            <person name="Saw J.H."/>
            <person name="Jorgensen S.L."/>
            <person name="Zaremba-Niedzwiedzka K."/>
            <person name="Martijn J."/>
            <person name="Lind A.E."/>
            <person name="van Eijk R."/>
            <person name="Schleper C."/>
            <person name="Guy L."/>
            <person name="Ettema T.J."/>
        </authorList>
    </citation>
    <scope>NUCLEOTIDE SEQUENCE</scope>
</reference>
<proteinExistence type="predicted"/>